<comment type="caution">
    <text evidence="1">The sequence shown here is derived from an EMBL/GenBank/DDBJ whole genome shotgun (WGS) entry which is preliminary data.</text>
</comment>
<dbReference type="EMBL" id="JAPDNT010000033">
    <property type="protein sequence ID" value="MCW3477243.1"/>
    <property type="molecule type" value="Genomic_DNA"/>
</dbReference>
<protein>
    <submittedName>
        <fullName evidence="1">Uncharacterized protein</fullName>
    </submittedName>
</protein>
<keyword evidence="2" id="KW-1185">Reference proteome</keyword>
<dbReference type="Proteomes" id="UP001165679">
    <property type="component" value="Unassembled WGS sequence"/>
</dbReference>
<evidence type="ECO:0000313" key="2">
    <source>
        <dbReference type="Proteomes" id="UP001165679"/>
    </source>
</evidence>
<reference evidence="1" key="2">
    <citation type="submission" date="2022-10" db="EMBL/GenBank/DDBJ databases">
        <authorList>
            <person name="Trinh H.N."/>
        </authorList>
    </citation>
    <scope>NUCLEOTIDE SEQUENCE</scope>
    <source>
        <strain evidence="1">RN2-1</strain>
    </source>
</reference>
<name>A0AA42CFJ8_9PROT</name>
<gene>
    <name evidence="1" type="ORF">OL599_21975</name>
</gene>
<accession>A0AA42CFJ8</accession>
<dbReference type="AlphaFoldDB" id="A0AA42CFJ8"/>
<proteinExistence type="predicted"/>
<sequence length="83" mass="9051">MHEPTEQAAGLALRQFLTWVAACPRTYADTMEAWRSTCPRLSVWEDALGDGLVRIDTDGRSAMSGSRVVLTSRGQALLDHGCS</sequence>
<evidence type="ECO:0000313" key="1">
    <source>
        <dbReference type="EMBL" id="MCW3477243.1"/>
    </source>
</evidence>
<organism evidence="1 2">
    <name type="scientific">Limobrevibacterium gyesilva</name>
    <dbReference type="NCBI Taxonomy" id="2991712"/>
    <lineage>
        <taxon>Bacteria</taxon>
        <taxon>Pseudomonadati</taxon>
        <taxon>Pseudomonadota</taxon>
        <taxon>Alphaproteobacteria</taxon>
        <taxon>Acetobacterales</taxon>
        <taxon>Acetobacteraceae</taxon>
        <taxon>Limobrevibacterium</taxon>
    </lineage>
</organism>
<reference evidence="1" key="1">
    <citation type="submission" date="2022-09" db="EMBL/GenBank/DDBJ databases">
        <title>Rhodovastum sp. nov. RN2-1 isolated from soil in Seongnam, South Korea.</title>
        <authorList>
            <person name="Le N.T."/>
        </authorList>
    </citation>
    <scope>NUCLEOTIDE SEQUENCE</scope>
    <source>
        <strain evidence="1">RN2-1</strain>
    </source>
</reference>
<dbReference type="RefSeq" id="WP_264716177.1">
    <property type="nucleotide sequence ID" value="NZ_JAPDNT010000033.1"/>
</dbReference>